<dbReference type="SUPFAM" id="SSF54862">
    <property type="entry name" value="4Fe-4S ferredoxins"/>
    <property type="match status" value="1"/>
</dbReference>
<evidence type="ECO:0000313" key="5">
    <source>
        <dbReference type="EMBL" id="MBC8209226.1"/>
    </source>
</evidence>
<dbReference type="AlphaFoldDB" id="A0A8J6TA38"/>
<organism evidence="5 6">
    <name type="scientific">Candidatus Desulfatifera sulfidica</name>
    <dbReference type="NCBI Taxonomy" id="2841691"/>
    <lineage>
        <taxon>Bacteria</taxon>
        <taxon>Pseudomonadati</taxon>
        <taxon>Thermodesulfobacteriota</taxon>
        <taxon>Desulfobulbia</taxon>
        <taxon>Desulfobulbales</taxon>
        <taxon>Desulfobulbaceae</taxon>
        <taxon>Candidatus Desulfatifera</taxon>
    </lineage>
</organism>
<evidence type="ECO:0000256" key="2">
    <source>
        <dbReference type="ARBA" id="ARBA00023004"/>
    </source>
</evidence>
<protein>
    <submittedName>
        <fullName evidence="5">4Fe-4S binding protein</fullName>
    </submittedName>
</protein>
<dbReference type="Proteomes" id="UP000599024">
    <property type="component" value="Unassembled WGS sequence"/>
</dbReference>
<dbReference type="PANTHER" id="PTHR43534">
    <property type="entry name" value="MIND SUPERFAMILY P-LOOP ATPASE CONTAINING AN INSERTED FERREDOXIN DOMAIN"/>
    <property type="match status" value="1"/>
</dbReference>
<comment type="caution">
    <text evidence="5">The sequence shown here is derived from an EMBL/GenBank/DDBJ whole genome shotgun (WGS) entry which is preliminary data.</text>
</comment>
<evidence type="ECO:0000256" key="3">
    <source>
        <dbReference type="ARBA" id="ARBA00023014"/>
    </source>
</evidence>
<feature type="domain" description="4Fe-4S ferredoxin-type" evidence="4">
    <location>
        <begin position="59"/>
        <end position="86"/>
    </location>
</feature>
<dbReference type="PROSITE" id="PS51379">
    <property type="entry name" value="4FE4S_FER_2"/>
    <property type="match status" value="2"/>
</dbReference>
<dbReference type="EMBL" id="JACNLK010000084">
    <property type="protein sequence ID" value="MBC8209226.1"/>
    <property type="molecule type" value="Genomic_DNA"/>
</dbReference>
<name>A0A8J6TA38_9BACT</name>
<gene>
    <name evidence="5" type="ORF">H8E79_08690</name>
</gene>
<dbReference type="Gene3D" id="3.30.70.20">
    <property type="match status" value="1"/>
</dbReference>
<accession>A0A8J6TA38</accession>
<dbReference type="PANTHER" id="PTHR43534:SF1">
    <property type="entry name" value="4FE-4S CLUSTER CONTAINING PARA FAMILY ATPASE PROTEIN"/>
    <property type="match status" value="1"/>
</dbReference>
<feature type="domain" description="4Fe-4S ferredoxin-type" evidence="4">
    <location>
        <begin position="87"/>
        <end position="116"/>
    </location>
</feature>
<keyword evidence="3" id="KW-0411">Iron-sulfur</keyword>
<dbReference type="InterPro" id="IPR017900">
    <property type="entry name" value="4Fe4S_Fe_S_CS"/>
</dbReference>
<dbReference type="SUPFAM" id="SSF52540">
    <property type="entry name" value="P-loop containing nucleoside triphosphate hydrolases"/>
    <property type="match status" value="1"/>
</dbReference>
<dbReference type="Gene3D" id="3.40.50.300">
    <property type="entry name" value="P-loop containing nucleotide triphosphate hydrolases"/>
    <property type="match status" value="1"/>
</dbReference>
<keyword evidence="1" id="KW-0479">Metal-binding</keyword>
<dbReference type="InterPro" id="IPR027417">
    <property type="entry name" value="P-loop_NTPase"/>
</dbReference>
<evidence type="ECO:0000313" key="6">
    <source>
        <dbReference type="Proteomes" id="UP000599024"/>
    </source>
</evidence>
<keyword evidence="2" id="KW-0408">Iron</keyword>
<sequence length="303" mass="32767">MKEVIIVSGKGGTGKTSLIGSLAELAENKVLVDCDVDAADLHLLLAPTIIAEHDFIAGVKATVLAESCNSCGLCEELCQFGAVTMNQQALINEMSCEGCGVCAHFCPEQAIKLHDHHCGHWFQSQTKYGPLVHAQLMPGEENSGKLVTKIKQEARQLAEAQGLDLLLVDGSPGIGCPVIASLSNADMIVAVTEPTLSGWHDLERLLDLADHFRIQSLVCINKWDLHSEMSQEIEDACKKRGTEILGRIPFDRTVVDSQIQGIPVVCHNDSHAASAIRDIWEKLSVRIKESPADSVPPHLQTLG</sequence>
<evidence type="ECO:0000256" key="1">
    <source>
        <dbReference type="ARBA" id="ARBA00022723"/>
    </source>
</evidence>
<proteinExistence type="predicted"/>
<dbReference type="PROSITE" id="PS00198">
    <property type="entry name" value="4FE4S_FER_1"/>
    <property type="match status" value="1"/>
</dbReference>
<dbReference type="CDD" id="cd03110">
    <property type="entry name" value="SIMIBI_bact_arch"/>
    <property type="match status" value="1"/>
</dbReference>
<dbReference type="InterPro" id="IPR017896">
    <property type="entry name" value="4Fe4S_Fe-S-bd"/>
</dbReference>
<dbReference type="InterPro" id="IPR002586">
    <property type="entry name" value="CobQ/CobB/MinD/ParA_Nub-bd_dom"/>
</dbReference>
<dbReference type="GO" id="GO:0046872">
    <property type="term" value="F:metal ion binding"/>
    <property type="evidence" value="ECO:0007669"/>
    <property type="project" value="UniProtKB-KW"/>
</dbReference>
<evidence type="ECO:0000259" key="4">
    <source>
        <dbReference type="PROSITE" id="PS51379"/>
    </source>
</evidence>
<dbReference type="GO" id="GO:0051536">
    <property type="term" value="F:iron-sulfur cluster binding"/>
    <property type="evidence" value="ECO:0007669"/>
    <property type="project" value="UniProtKB-KW"/>
</dbReference>
<reference evidence="5 6" key="1">
    <citation type="submission" date="2020-08" db="EMBL/GenBank/DDBJ databases">
        <title>Bridging the membrane lipid divide: bacteria of the FCB group superphylum have the potential to synthesize archaeal ether lipids.</title>
        <authorList>
            <person name="Villanueva L."/>
            <person name="Von Meijenfeldt F.A.B."/>
            <person name="Westbye A.B."/>
            <person name="Yadav S."/>
            <person name="Hopmans E.C."/>
            <person name="Dutilh B.E."/>
            <person name="Sinninghe Damste J.S."/>
        </authorList>
    </citation>
    <scope>NUCLEOTIDE SEQUENCE [LARGE SCALE GENOMIC DNA]</scope>
    <source>
        <strain evidence="5">NIOZ-UU81</strain>
    </source>
</reference>
<dbReference type="Pfam" id="PF01656">
    <property type="entry name" value="CbiA"/>
    <property type="match status" value="1"/>
</dbReference>
<dbReference type="Pfam" id="PF00037">
    <property type="entry name" value="Fer4"/>
    <property type="match status" value="1"/>
</dbReference>